<dbReference type="InterPro" id="IPR011050">
    <property type="entry name" value="Pectin_lyase_fold/virulence"/>
</dbReference>
<dbReference type="PANTHER" id="PTHR31321">
    <property type="entry name" value="ACYL-COA THIOESTER HYDROLASE YBHC-RELATED"/>
    <property type="match status" value="1"/>
</dbReference>
<protein>
    <recommendedName>
        <fullName evidence="5">Pectinesterase</fullName>
        <ecNumber evidence="5">3.1.1.11</ecNumber>
    </recommendedName>
</protein>
<feature type="non-terminal residue" evidence="7">
    <location>
        <position position="1"/>
    </location>
</feature>
<dbReference type="EMBL" id="SNRX01000029">
    <property type="protein sequence ID" value="KAA6301091.1"/>
    <property type="molecule type" value="Genomic_DNA"/>
</dbReference>
<sequence length="309" mass="34887">WYPHKELLVVAQDNSGDYTTLREAFQALPNDSEIWTTIQVKRGIYEEKLVLDAHKNKVRMVGEDAESTVITWNDHTGKVVDGLTIGTYTSYTLSVQSDDVIFSNITIANSAGAVGQAVACETRGDKIAFFNCRLVGNQDTFFIRGDASRVYVKNSYIEGTTDYIFGPSIAVFDSCHIHSKKNSYITAASTTEKNEYGYVFLDCKITATPQVSKLYLGRPWRSFAKTVFIRCELPAVIIPEGWHNWSNPENEKTAYYAEYRSIGLGAAPDKRVSWSWQLTDEEVTKYTLDRIFSKNTGKKSFPEDWIPSL</sequence>
<dbReference type="AlphaFoldDB" id="A0A5M8NVH2"/>
<evidence type="ECO:0000256" key="2">
    <source>
        <dbReference type="ARBA" id="ARBA00022801"/>
    </source>
</evidence>
<dbReference type="GO" id="GO:0009279">
    <property type="term" value="C:cell outer membrane"/>
    <property type="evidence" value="ECO:0007669"/>
    <property type="project" value="TreeGrafter"/>
</dbReference>
<organism evidence="7 8">
    <name type="scientific">Candidatus Ordinivivax streblomastigis</name>
    <dbReference type="NCBI Taxonomy" id="2540710"/>
    <lineage>
        <taxon>Bacteria</taxon>
        <taxon>Pseudomonadati</taxon>
        <taxon>Bacteroidota</taxon>
        <taxon>Bacteroidia</taxon>
        <taxon>Bacteroidales</taxon>
        <taxon>Candidatus Ordinivivax</taxon>
    </lineage>
</organism>
<accession>A0A5M8NVH2</accession>
<evidence type="ECO:0000259" key="6">
    <source>
        <dbReference type="Pfam" id="PF01095"/>
    </source>
</evidence>
<dbReference type="UniPathway" id="UPA00545">
    <property type="reaction ID" value="UER00823"/>
</dbReference>
<feature type="active site" evidence="4">
    <location>
        <position position="162"/>
    </location>
</feature>
<dbReference type="GO" id="GO:0042545">
    <property type="term" value="P:cell wall modification"/>
    <property type="evidence" value="ECO:0007669"/>
    <property type="project" value="UniProtKB-UniRule"/>
</dbReference>
<keyword evidence="3 5" id="KW-0063">Aspartyl esterase</keyword>
<dbReference type="Gene3D" id="2.160.20.10">
    <property type="entry name" value="Single-stranded right-handed beta-helix, Pectin lyase-like"/>
    <property type="match status" value="1"/>
</dbReference>
<evidence type="ECO:0000256" key="4">
    <source>
        <dbReference type="PROSITE-ProRule" id="PRU10040"/>
    </source>
</evidence>
<keyword evidence="2 5" id="KW-0378">Hydrolase</keyword>
<dbReference type="Proteomes" id="UP000324575">
    <property type="component" value="Unassembled WGS sequence"/>
</dbReference>
<evidence type="ECO:0000256" key="3">
    <source>
        <dbReference type="ARBA" id="ARBA00023085"/>
    </source>
</evidence>
<dbReference type="EC" id="3.1.1.11" evidence="5"/>
<reference evidence="7 8" key="1">
    <citation type="submission" date="2019-03" db="EMBL/GenBank/DDBJ databases">
        <title>Single cell metagenomics reveals metabolic interactions within the superorganism composed of flagellate Streblomastix strix and complex community of Bacteroidetes bacteria on its surface.</title>
        <authorList>
            <person name="Treitli S.C."/>
            <person name="Kolisko M."/>
            <person name="Husnik F."/>
            <person name="Keeling P."/>
            <person name="Hampl V."/>
        </authorList>
    </citation>
    <scope>NUCLEOTIDE SEQUENCE [LARGE SCALE GENOMIC DNA]</scope>
    <source>
        <strain evidence="7">St1</strain>
    </source>
</reference>
<dbReference type="InterPro" id="IPR033131">
    <property type="entry name" value="Pectinesterase_Asp_AS"/>
</dbReference>
<evidence type="ECO:0000256" key="5">
    <source>
        <dbReference type="RuleBase" id="RU000589"/>
    </source>
</evidence>
<dbReference type="PROSITE" id="PS00503">
    <property type="entry name" value="PECTINESTERASE_2"/>
    <property type="match status" value="1"/>
</dbReference>
<comment type="similarity">
    <text evidence="1">Belongs to the pectinesterase family.</text>
</comment>
<dbReference type="PANTHER" id="PTHR31321:SF57">
    <property type="entry name" value="PECTINESTERASE 53-RELATED"/>
    <property type="match status" value="1"/>
</dbReference>
<comment type="pathway">
    <text evidence="5">Glycan metabolism; pectin degradation; 2-dehydro-3-deoxy-D-gluconate from pectin: step 1/5.</text>
</comment>
<comment type="caution">
    <text evidence="7">The sequence shown here is derived from an EMBL/GenBank/DDBJ whole genome shotgun (WGS) entry which is preliminary data.</text>
</comment>
<dbReference type="Pfam" id="PF01095">
    <property type="entry name" value="Pectinesterase"/>
    <property type="match status" value="1"/>
</dbReference>
<gene>
    <name evidence="7" type="ORF">EZS26_002771</name>
</gene>
<dbReference type="SUPFAM" id="SSF51126">
    <property type="entry name" value="Pectin lyase-like"/>
    <property type="match status" value="1"/>
</dbReference>
<feature type="domain" description="Pectinesterase catalytic" evidence="6">
    <location>
        <begin position="8"/>
        <end position="291"/>
    </location>
</feature>
<comment type="catalytic activity">
    <reaction evidence="5">
        <text>[(1-&gt;4)-alpha-D-galacturonosyl methyl ester](n) + n H2O = [(1-&gt;4)-alpha-D-galacturonosyl](n) + n methanol + n H(+)</text>
        <dbReference type="Rhea" id="RHEA:22380"/>
        <dbReference type="Rhea" id="RHEA-COMP:14570"/>
        <dbReference type="Rhea" id="RHEA-COMP:14573"/>
        <dbReference type="ChEBI" id="CHEBI:15377"/>
        <dbReference type="ChEBI" id="CHEBI:15378"/>
        <dbReference type="ChEBI" id="CHEBI:17790"/>
        <dbReference type="ChEBI" id="CHEBI:140522"/>
        <dbReference type="ChEBI" id="CHEBI:140523"/>
        <dbReference type="EC" id="3.1.1.11"/>
    </reaction>
</comment>
<dbReference type="GO" id="GO:0045490">
    <property type="term" value="P:pectin catabolic process"/>
    <property type="evidence" value="ECO:0007669"/>
    <property type="project" value="UniProtKB-UniRule"/>
</dbReference>
<evidence type="ECO:0000256" key="1">
    <source>
        <dbReference type="ARBA" id="ARBA00008891"/>
    </source>
</evidence>
<evidence type="ECO:0000313" key="7">
    <source>
        <dbReference type="EMBL" id="KAA6301091.1"/>
    </source>
</evidence>
<proteinExistence type="inferred from homology"/>
<dbReference type="GO" id="GO:0030599">
    <property type="term" value="F:pectinesterase activity"/>
    <property type="evidence" value="ECO:0007669"/>
    <property type="project" value="UniProtKB-UniRule"/>
</dbReference>
<dbReference type="InterPro" id="IPR000070">
    <property type="entry name" value="Pectinesterase_cat"/>
</dbReference>
<evidence type="ECO:0000313" key="8">
    <source>
        <dbReference type="Proteomes" id="UP000324575"/>
    </source>
</evidence>
<dbReference type="InterPro" id="IPR012334">
    <property type="entry name" value="Pectin_lyas_fold"/>
</dbReference>
<name>A0A5M8NVH2_9BACT</name>